<protein>
    <submittedName>
        <fullName evidence="2">Phage head morphogenesis protein, SPP1 gp7 family</fullName>
    </submittedName>
</protein>
<evidence type="ECO:0000259" key="1">
    <source>
        <dbReference type="Pfam" id="PF04233"/>
    </source>
</evidence>
<gene>
    <name evidence="2" type="ORF">NCTC11661_02288</name>
</gene>
<sequence>MAHGYFSALHQALERQYQPCNCPTCREHNTVVHLADDKAPLSEGLGRILKTAEKAFKKLFSRGNYQPEDLLQVEEYKQLAEATAELFSSTIPHEVPQEMKAYLEKDAFVFSGLKTHTQLAEARSFLKDKNGNITPYHLFEQKVLKLNERYNRHYLEAEYQFAVSSSQSAANWANLQEDTERYWLEYRTAGDERVRQSHAILNSICLPKNDAFWTEYYPPNGWRCRCIAVEVLAREKNLSDSKKAIEAGQKATTHIGMNGKNKLAMFRFNPGAEQKIFPPNNTYTKVVGAEKVKGELEKKDNKINVFKSAIDELKNESVKYNKVKPLKNKLTEDEIITRVGGGDLTKGSCASLCLAYAGNKMSLDVLDFRDGESRSYFARKIDDVIKLAGGFVEKDYNDFKAINRLLKNVEVDKEYILTTGRHASIIRKSKERGWEYLELQSPTSNGYKPLNNKNLQSRFDCKKSRTHYGQKIELISSLIDIEKLNTSDFKELLGYINTEESTQKKGIKGRTR</sequence>
<dbReference type="RefSeq" id="WP_002688527.1">
    <property type="nucleotide sequence ID" value="NZ_UFTJ01000005.1"/>
</dbReference>
<dbReference type="Pfam" id="PF04233">
    <property type="entry name" value="Phage_Mu_F"/>
    <property type="match status" value="1"/>
</dbReference>
<organism evidence="2 3">
    <name type="scientific">Bergeyella zoohelcum</name>
    <dbReference type="NCBI Taxonomy" id="1015"/>
    <lineage>
        <taxon>Bacteria</taxon>
        <taxon>Pseudomonadati</taxon>
        <taxon>Bacteroidota</taxon>
        <taxon>Flavobacteriia</taxon>
        <taxon>Flavobacteriales</taxon>
        <taxon>Weeksellaceae</taxon>
        <taxon>Bergeyella</taxon>
    </lineage>
</organism>
<reference evidence="2 3" key="1">
    <citation type="submission" date="2018-06" db="EMBL/GenBank/DDBJ databases">
        <authorList>
            <consortium name="Pathogen Informatics"/>
            <person name="Doyle S."/>
        </authorList>
    </citation>
    <scope>NUCLEOTIDE SEQUENCE [LARGE SCALE GENOMIC DNA]</scope>
    <source>
        <strain evidence="2 3">NCTC11661</strain>
    </source>
</reference>
<accession>A0A380ZUV2</accession>
<dbReference type="Proteomes" id="UP000255515">
    <property type="component" value="Unassembled WGS sequence"/>
</dbReference>
<proteinExistence type="predicted"/>
<evidence type="ECO:0000313" key="3">
    <source>
        <dbReference type="Proteomes" id="UP000255515"/>
    </source>
</evidence>
<feature type="domain" description="Phage head morphogenesis" evidence="1">
    <location>
        <begin position="142"/>
        <end position="228"/>
    </location>
</feature>
<name>A0A380ZUV2_9FLAO</name>
<dbReference type="AlphaFoldDB" id="A0A380ZUV2"/>
<dbReference type="InterPro" id="IPR006528">
    <property type="entry name" value="Phage_head_morphogenesis_dom"/>
</dbReference>
<dbReference type="EMBL" id="UFTJ01000005">
    <property type="protein sequence ID" value="SUV53141.1"/>
    <property type="molecule type" value="Genomic_DNA"/>
</dbReference>
<evidence type="ECO:0000313" key="2">
    <source>
        <dbReference type="EMBL" id="SUV53141.1"/>
    </source>
</evidence>